<reference evidence="2" key="1">
    <citation type="submission" date="2019-08" db="EMBL/GenBank/DDBJ databases">
        <authorList>
            <person name="Kucharzyk K."/>
            <person name="Murdoch R.W."/>
            <person name="Higgins S."/>
            <person name="Loffler F."/>
        </authorList>
    </citation>
    <scope>NUCLEOTIDE SEQUENCE</scope>
</reference>
<dbReference type="EMBL" id="VSSQ01113426">
    <property type="protein sequence ID" value="MPN49828.1"/>
    <property type="molecule type" value="Genomic_DNA"/>
</dbReference>
<comment type="caution">
    <text evidence="2">The sequence shown here is derived from an EMBL/GenBank/DDBJ whole genome shotgun (WGS) entry which is preliminary data.</text>
</comment>
<gene>
    <name evidence="2" type="ORF">SDC9_197450</name>
</gene>
<evidence type="ECO:0000313" key="2">
    <source>
        <dbReference type="EMBL" id="MPN49828.1"/>
    </source>
</evidence>
<evidence type="ECO:0000256" key="1">
    <source>
        <dbReference type="SAM" id="Phobius"/>
    </source>
</evidence>
<protein>
    <submittedName>
        <fullName evidence="2">Uncharacterized protein</fullName>
    </submittedName>
</protein>
<accession>A0A645IEV2</accession>
<keyword evidence="1" id="KW-0812">Transmembrane</keyword>
<proteinExistence type="predicted"/>
<organism evidence="2">
    <name type="scientific">bioreactor metagenome</name>
    <dbReference type="NCBI Taxonomy" id="1076179"/>
    <lineage>
        <taxon>unclassified sequences</taxon>
        <taxon>metagenomes</taxon>
        <taxon>ecological metagenomes</taxon>
    </lineage>
</organism>
<keyword evidence="1" id="KW-0472">Membrane</keyword>
<name>A0A645IEV2_9ZZZZ</name>
<feature type="transmembrane region" description="Helical" evidence="1">
    <location>
        <begin position="27"/>
        <end position="48"/>
    </location>
</feature>
<dbReference type="AlphaFoldDB" id="A0A645IEV2"/>
<sequence>MARMEVGRAKAQLHAADAIYTYGNGSIPIVVAVLMTMGINTATAAVLLDEFAKNRPNAMNINNRR</sequence>
<keyword evidence="1" id="KW-1133">Transmembrane helix</keyword>